<feature type="compositionally biased region" description="Gly residues" evidence="1">
    <location>
        <begin position="842"/>
        <end position="857"/>
    </location>
</feature>
<proteinExistence type="predicted"/>
<feature type="compositionally biased region" description="Basic and acidic residues" evidence="1">
    <location>
        <begin position="371"/>
        <end position="380"/>
    </location>
</feature>
<feature type="compositionally biased region" description="Low complexity" evidence="1">
    <location>
        <begin position="828"/>
        <end position="841"/>
    </location>
</feature>
<feature type="region of interest" description="Disordered" evidence="1">
    <location>
        <begin position="466"/>
        <end position="485"/>
    </location>
</feature>
<protein>
    <submittedName>
        <fullName evidence="2">Uncharacterized protein</fullName>
    </submittedName>
</protein>
<comment type="caution">
    <text evidence="2">The sequence shown here is derived from an EMBL/GenBank/DDBJ whole genome shotgun (WGS) entry which is preliminary data.</text>
</comment>
<feature type="compositionally biased region" description="Low complexity" evidence="1">
    <location>
        <begin position="881"/>
        <end position="901"/>
    </location>
</feature>
<dbReference type="EMBL" id="LSYV01000171">
    <property type="protein sequence ID" value="KXZ42271.1"/>
    <property type="molecule type" value="Genomic_DNA"/>
</dbReference>
<feature type="compositionally biased region" description="Low complexity" evidence="1">
    <location>
        <begin position="707"/>
        <end position="717"/>
    </location>
</feature>
<feature type="region of interest" description="Disordered" evidence="1">
    <location>
        <begin position="707"/>
        <end position="815"/>
    </location>
</feature>
<feature type="region of interest" description="Disordered" evidence="1">
    <location>
        <begin position="49"/>
        <end position="130"/>
    </location>
</feature>
<feature type="region of interest" description="Disordered" evidence="1">
    <location>
        <begin position="269"/>
        <end position="304"/>
    </location>
</feature>
<feature type="compositionally biased region" description="Polar residues" evidence="1">
    <location>
        <begin position="657"/>
        <end position="671"/>
    </location>
</feature>
<feature type="region of interest" description="Disordered" evidence="1">
    <location>
        <begin position="183"/>
        <end position="236"/>
    </location>
</feature>
<feature type="compositionally biased region" description="Gly residues" evidence="1">
    <location>
        <begin position="277"/>
        <end position="299"/>
    </location>
</feature>
<evidence type="ECO:0000313" key="2">
    <source>
        <dbReference type="EMBL" id="KXZ42271.1"/>
    </source>
</evidence>
<feature type="region of interest" description="Disordered" evidence="1">
    <location>
        <begin position="657"/>
        <end position="679"/>
    </location>
</feature>
<keyword evidence="3" id="KW-1185">Reference proteome</keyword>
<feature type="region of interest" description="Disordered" evidence="1">
    <location>
        <begin position="828"/>
        <end position="907"/>
    </location>
</feature>
<feature type="compositionally biased region" description="Gly residues" evidence="1">
    <location>
        <begin position="773"/>
        <end position="785"/>
    </location>
</feature>
<gene>
    <name evidence="2" type="ORF">GPECTOR_171g197</name>
</gene>
<sequence length="907" mass="88761">MLRQLAAPLVPPQIPPLPPLPPLRLAMPNSRPSSSNAAFLLDGLEVGMDIVSPSGHQEPPSPRRRSSSGPQASVVAAALATRAPSAVSTGSRGSGLSGGSELAASGRPPAPSSVGLVASSVRSEGSNTGGVGGPVGAGAIMDVLLSSVPALRAASRRALETIPSEDPETLSGLIRSVREDRALAGDTRSGQQGPAPPSPDAEDLTQPQQQLLPRRQQRQHSTGHPALPLPPTQLQQHNLYSPISPLWPQQPNPQSRDFHSPQWDLLRAGHAASDNGSGPGGLRNEGRGSGDGLHGGGSAGLYDHGDAYQATQRAHSAGSADKPAVRRAVTSTNLRQHVTTAAAALAEAAAAAAKAAARTVSESAPQTQAAADKKASKDDSEAADGPDPFAGWDYPPPAPPNQAKLRAMSSGLTGASLSALVAQAAPLAHAAQVNAAAQIAVSQGASLSISGGSSFTSQRSGWRARAAGEAGAAADPPSGPGSPAGMIRRASTIGNMTFALPPALLMAAGAGAGMTGAGVATAAGYALESGDPGSAPTSAPGSVRARLLAGPEATHSTPQMAWLGANSPVASPVGGGPPPGAGGGGSGGSGLAALLAAAGPLAAAAQANAAAQVQAAALSRGASYSSQASVASGLSGASGGRSFVGDGVPAWVRRSTTAHDLSQRASMPTPGSGSGIAGAPVMHRLASQGNATTSSLPAAATGAAAAAIGGGAHSSSPPREPAPQPSFSPTSSFRGGSTYPAVPSRLSTNGAGGRRPSHCGSSGGPLQNRGSFRGSGNGLDGGGASGLSDSPSRSPLHSPQPGPPGAASPRGAQQAQLAQLLQLQVIQQQLHQQQQAAARISGGSGSAGSGGGSGSCSGDGAQPGARAASRALREPLSPVSAAVRAQPPQDAAAAAQTPRRQGTPQHP</sequence>
<accession>A0A150FXD1</accession>
<name>A0A150FXD1_GONPE</name>
<reference evidence="3" key="1">
    <citation type="journal article" date="2016" name="Nat. Commun.">
        <title>The Gonium pectorale genome demonstrates co-option of cell cycle regulation during the evolution of multicellularity.</title>
        <authorList>
            <person name="Hanschen E.R."/>
            <person name="Marriage T.N."/>
            <person name="Ferris P.J."/>
            <person name="Hamaji T."/>
            <person name="Toyoda A."/>
            <person name="Fujiyama A."/>
            <person name="Neme R."/>
            <person name="Noguchi H."/>
            <person name="Minakuchi Y."/>
            <person name="Suzuki M."/>
            <person name="Kawai-Toyooka H."/>
            <person name="Smith D.R."/>
            <person name="Sparks H."/>
            <person name="Anderson J."/>
            <person name="Bakaric R."/>
            <person name="Luria V."/>
            <person name="Karger A."/>
            <person name="Kirschner M.W."/>
            <person name="Durand P.M."/>
            <person name="Michod R.E."/>
            <person name="Nozaki H."/>
            <person name="Olson B.J."/>
        </authorList>
    </citation>
    <scope>NUCLEOTIDE SEQUENCE [LARGE SCALE GENOMIC DNA]</scope>
    <source>
        <strain evidence="3">NIES-2863</strain>
    </source>
</reference>
<feature type="region of interest" description="Disordered" evidence="1">
    <location>
        <begin position="565"/>
        <end position="587"/>
    </location>
</feature>
<feature type="region of interest" description="Disordered" evidence="1">
    <location>
        <begin position="359"/>
        <end position="405"/>
    </location>
</feature>
<dbReference type="AlphaFoldDB" id="A0A150FXD1"/>
<evidence type="ECO:0000313" key="3">
    <source>
        <dbReference type="Proteomes" id="UP000075714"/>
    </source>
</evidence>
<feature type="compositionally biased region" description="Low complexity" evidence="1">
    <location>
        <begin position="72"/>
        <end position="91"/>
    </location>
</feature>
<dbReference type="Proteomes" id="UP000075714">
    <property type="component" value="Unassembled WGS sequence"/>
</dbReference>
<organism evidence="2 3">
    <name type="scientific">Gonium pectorale</name>
    <name type="common">Green alga</name>
    <dbReference type="NCBI Taxonomy" id="33097"/>
    <lineage>
        <taxon>Eukaryota</taxon>
        <taxon>Viridiplantae</taxon>
        <taxon>Chlorophyta</taxon>
        <taxon>core chlorophytes</taxon>
        <taxon>Chlorophyceae</taxon>
        <taxon>CS clade</taxon>
        <taxon>Chlamydomonadales</taxon>
        <taxon>Volvocaceae</taxon>
        <taxon>Gonium</taxon>
    </lineage>
</organism>
<evidence type="ECO:0000256" key="1">
    <source>
        <dbReference type="SAM" id="MobiDB-lite"/>
    </source>
</evidence>